<evidence type="ECO:0000313" key="2">
    <source>
        <dbReference type="Proteomes" id="UP001519654"/>
    </source>
</evidence>
<reference evidence="1 2" key="1">
    <citation type="submission" date="2021-06" db="EMBL/GenBank/DDBJ databases">
        <title>Actinoplanes lichenicola sp. nov., and Actinoplanes ovalisporus sp. nov., isolated from lichen in Thailand.</title>
        <authorList>
            <person name="Saeng-In P."/>
            <person name="Kanchanasin P."/>
            <person name="Yuki M."/>
            <person name="Kudo T."/>
            <person name="Ohkuma M."/>
            <person name="Phongsopitanun W."/>
            <person name="Tanasupawat S."/>
        </authorList>
    </citation>
    <scope>NUCLEOTIDE SEQUENCE [LARGE SCALE GENOMIC DNA]</scope>
    <source>
        <strain evidence="1 2">NBRC 110975</strain>
    </source>
</reference>
<keyword evidence="2" id="KW-1185">Reference proteome</keyword>
<evidence type="ECO:0008006" key="3">
    <source>
        <dbReference type="Google" id="ProtNLM"/>
    </source>
</evidence>
<dbReference type="EMBL" id="JAHKKG010000013">
    <property type="protein sequence ID" value="MBU2669134.1"/>
    <property type="molecule type" value="Genomic_DNA"/>
</dbReference>
<organism evidence="1 2">
    <name type="scientific">Paractinoplanes bogorensis</name>
    <dbReference type="NCBI Taxonomy" id="1610840"/>
    <lineage>
        <taxon>Bacteria</taxon>
        <taxon>Bacillati</taxon>
        <taxon>Actinomycetota</taxon>
        <taxon>Actinomycetes</taxon>
        <taxon>Micromonosporales</taxon>
        <taxon>Micromonosporaceae</taxon>
        <taxon>Paractinoplanes</taxon>
    </lineage>
</organism>
<sequence length="140" mass="15743">MTDLREFRRACHKAAGRVRATVTGFRVSDGVTPNFHQGILAFRDRTEIAVVLARDTGVAALAEPRVISFAEATALESGPLTFVDHPELTVALVETRAFRVMTTAELADPFDAREWPQLTEYDVRFWKPETLGDALFNYWD</sequence>
<comment type="caution">
    <text evidence="1">The sequence shown here is derived from an EMBL/GenBank/DDBJ whole genome shotgun (WGS) entry which is preliminary data.</text>
</comment>
<protein>
    <recommendedName>
        <fullName evidence="3">Pyridoxamine 5'-phosphate oxidase</fullName>
    </recommendedName>
</protein>
<proteinExistence type="predicted"/>
<evidence type="ECO:0000313" key="1">
    <source>
        <dbReference type="EMBL" id="MBU2669134.1"/>
    </source>
</evidence>
<dbReference type="RefSeq" id="WP_215793359.1">
    <property type="nucleotide sequence ID" value="NZ_JAHKKG010000013.1"/>
</dbReference>
<accession>A0ABS5Z0B4</accession>
<name>A0ABS5Z0B4_9ACTN</name>
<dbReference type="Proteomes" id="UP001519654">
    <property type="component" value="Unassembled WGS sequence"/>
</dbReference>
<gene>
    <name evidence="1" type="ORF">KOI35_37040</name>
</gene>